<accession>A0A1W7CUU8</accession>
<evidence type="ECO:0000313" key="2">
    <source>
        <dbReference type="EMBL" id="ARQ68507.1"/>
    </source>
</evidence>
<name>A0A1W7CUU8_9ACTN</name>
<dbReference type="Proteomes" id="UP000194218">
    <property type="component" value="Chromosome"/>
</dbReference>
<organism evidence="2 3">
    <name type="scientific">Streptomyces marincola</name>
    <dbReference type="NCBI Taxonomy" id="2878388"/>
    <lineage>
        <taxon>Bacteria</taxon>
        <taxon>Bacillati</taxon>
        <taxon>Actinomycetota</taxon>
        <taxon>Actinomycetes</taxon>
        <taxon>Kitasatosporales</taxon>
        <taxon>Streptomycetaceae</taxon>
        <taxon>Streptomyces</taxon>
    </lineage>
</organism>
<dbReference type="AlphaFoldDB" id="A0A1W7CUU8"/>
<dbReference type="EMBL" id="CP021121">
    <property type="protein sequence ID" value="ARQ68507.1"/>
    <property type="molecule type" value="Genomic_DNA"/>
</dbReference>
<evidence type="ECO:0000313" key="3">
    <source>
        <dbReference type="Proteomes" id="UP000194218"/>
    </source>
</evidence>
<protein>
    <submittedName>
        <fullName evidence="2">Uncharacterized protein</fullName>
    </submittedName>
</protein>
<keyword evidence="1" id="KW-0812">Transmembrane</keyword>
<keyword evidence="1" id="KW-1133">Transmembrane helix</keyword>
<dbReference type="KEGG" id="smao:CAG99_06240"/>
<evidence type="ECO:0000256" key="1">
    <source>
        <dbReference type="SAM" id="Phobius"/>
    </source>
</evidence>
<feature type="transmembrane region" description="Helical" evidence="1">
    <location>
        <begin position="82"/>
        <end position="102"/>
    </location>
</feature>
<dbReference type="InterPro" id="IPR045629">
    <property type="entry name" value="DUF6232"/>
</dbReference>
<sequence length="175" mass="18943">MAKGVETTVQVSRKILWVTTRVPSPPGLETMVFPLDNVARVTVTPHRPDRMRALLKFLVLMVLLRLLMILLSGGAGEAVPDVAGGVAAAVAVGLTVQLLVVVTRRSYYVLLVETTGPPFARLYSRDEQLMQRVGAAIVAALDNPQATFHYRIEHFQIGDTIKLIGGSGNTGKVNQ</sequence>
<gene>
    <name evidence="2" type="ORF">CAG99_06240</name>
</gene>
<keyword evidence="1" id="KW-0472">Membrane</keyword>
<feature type="transmembrane region" description="Helical" evidence="1">
    <location>
        <begin position="57"/>
        <end position="76"/>
    </location>
</feature>
<reference evidence="2 3" key="1">
    <citation type="submission" date="2017-05" db="EMBL/GenBank/DDBJ databases">
        <title>Complete genome sequence of Streptomyces sp. SCSIO 03032 revealed the diverse biosynthetic pathways for its bioactive secondary metabolites.</title>
        <authorList>
            <person name="Ma L."/>
            <person name="Zhu Y."/>
            <person name="Zhang W."/>
            <person name="Zhang G."/>
            <person name="Tian X."/>
            <person name="Zhang S."/>
            <person name="Zhang C."/>
        </authorList>
    </citation>
    <scope>NUCLEOTIDE SEQUENCE [LARGE SCALE GENOMIC DNA]</scope>
    <source>
        <strain evidence="2 3">SCSIO 03032</strain>
    </source>
</reference>
<dbReference type="Pfam" id="PF19744">
    <property type="entry name" value="DUF6232"/>
    <property type="match status" value="1"/>
</dbReference>
<keyword evidence="3" id="KW-1185">Reference proteome</keyword>
<proteinExistence type="predicted"/>